<evidence type="ECO:0000313" key="3">
    <source>
        <dbReference type="Proteomes" id="UP001328107"/>
    </source>
</evidence>
<reference evidence="3" key="1">
    <citation type="submission" date="2022-10" db="EMBL/GenBank/DDBJ databases">
        <title>Genome assembly of Pristionchus species.</title>
        <authorList>
            <person name="Yoshida K."/>
            <person name="Sommer R.J."/>
        </authorList>
    </citation>
    <scope>NUCLEOTIDE SEQUENCE [LARGE SCALE GENOMIC DNA]</scope>
    <source>
        <strain evidence="3">RS5460</strain>
    </source>
</reference>
<comment type="caution">
    <text evidence="2">The sequence shown here is derived from an EMBL/GenBank/DDBJ whole genome shotgun (WGS) entry which is preliminary data.</text>
</comment>
<organism evidence="2 3">
    <name type="scientific">Pristionchus mayeri</name>
    <dbReference type="NCBI Taxonomy" id="1317129"/>
    <lineage>
        <taxon>Eukaryota</taxon>
        <taxon>Metazoa</taxon>
        <taxon>Ecdysozoa</taxon>
        <taxon>Nematoda</taxon>
        <taxon>Chromadorea</taxon>
        <taxon>Rhabditida</taxon>
        <taxon>Rhabditina</taxon>
        <taxon>Diplogasteromorpha</taxon>
        <taxon>Diplogasteroidea</taxon>
        <taxon>Neodiplogasteridae</taxon>
        <taxon>Pristionchus</taxon>
    </lineage>
</organism>
<keyword evidence="1" id="KW-0732">Signal</keyword>
<evidence type="ECO:0000256" key="1">
    <source>
        <dbReference type="SAM" id="SignalP"/>
    </source>
</evidence>
<name>A0AAN5C208_9BILA</name>
<dbReference type="EMBL" id="BTRK01000001">
    <property type="protein sequence ID" value="GMR33963.1"/>
    <property type="molecule type" value="Genomic_DNA"/>
</dbReference>
<evidence type="ECO:0000313" key="2">
    <source>
        <dbReference type="EMBL" id="GMR33963.1"/>
    </source>
</evidence>
<feature type="chain" id="PRO_5043038951" evidence="1">
    <location>
        <begin position="21"/>
        <end position="191"/>
    </location>
</feature>
<dbReference type="AlphaFoldDB" id="A0AAN5C208"/>
<gene>
    <name evidence="2" type="ORF">PMAYCL1PPCAC_04158</name>
</gene>
<protein>
    <submittedName>
        <fullName evidence="2">Uncharacterized protein</fullName>
    </submittedName>
</protein>
<dbReference type="Proteomes" id="UP001328107">
    <property type="component" value="Unassembled WGS sequence"/>
</dbReference>
<keyword evidence="3" id="KW-1185">Reference proteome</keyword>
<accession>A0AAN5C208</accession>
<proteinExistence type="predicted"/>
<sequence>MISPSALVLILLSSFFLVSSYPGAKRLSRVLRPDEDTSDHLPLTVHKLKRTPIHIIEATGSNVGEKKIGSKTIRFLRVPKDGSSTLINFQFQVVDEVFVGSPLLNVSLNGFLSPTGESKVERHYYFDSPVGSCSKDRTVIFACAPSSSVVSIEGLPVHHHTFYVQLIPLEITLKSMEGEILFSFVVQVMME</sequence>
<feature type="signal peptide" evidence="1">
    <location>
        <begin position="1"/>
        <end position="20"/>
    </location>
</feature>